<dbReference type="AlphaFoldDB" id="A0A1M5YVU7"/>
<keyword evidence="1" id="KW-0812">Transmembrane</keyword>
<keyword evidence="1" id="KW-1133">Transmembrane helix</keyword>
<dbReference type="RefSeq" id="WP_072745107.1">
    <property type="nucleotide sequence ID" value="NZ_FQXR01000016.1"/>
</dbReference>
<name>A0A1M5YVU7_9FIRM</name>
<evidence type="ECO:0000313" key="3">
    <source>
        <dbReference type="Proteomes" id="UP000184389"/>
    </source>
</evidence>
<evidence type="ECO:0008006" key="4">
    <source>
        <dbReference type="Google" id="ProtNLM"/>
    </source>
</evidence>
<dbReference type="OrthoDB" id="2200485at2"/>
<dbReference type="Proteomes" id="UP000184389">
    <property type="component" value="Unassembled WGS sequence"/>
</dbReference>
<keyword evidence="3" id="KW-1185">Reference proteome</keyword>
<keyword evidence="1" id="KW-0472">Membrane</keyword>
<dbReference type="STRING" id="1123281.SAMN02745180_02477"/>
<accession>A0A1M5YVU7</accession>
<sequence>MNEFEKKLYLHGKSVKEHIVSPVSIERKDFFEMKSTKKVSARFILVTAVIVVLGATTVLAATNSSFQELLSQLNPIDRHYVQPIELSCIDNGIKMEVVAVGAYGNRLKAYITMQDIEGKRLNETSEFYINAKADGGVLGGGAENAYYDKDSGLWTVLYKTVPSSALAKSGKVTFSMEEIQSNPQIYNGQEYDINLTQVNKNPKIVQVSRNGDIGVSATVSQNGNVAMSLLKPNEIIKTFPKIDYCKITNMGIIDGKLHLQVWRDSTVKPFSNIYLIDKKGQLIQEIDRAFFAVDKNNKIDRILSIADENGKIVKNEGIPEHYEYTEYIYDIDINNIEDYTLTGEFTKFDEIDGNWQVTAEFDSKKDIIEINKQMDIDGLGIDKIVITPFGIDFSGSKYTYDAENFDVRVYRNNESVQLKWGGGVGFSNDGKYEAILFDSPKPIDTSSINSISINGRTIPITKR</sequence>
<gene>
    <name evidence="2" type="ORF">SAMN02745180_02477</name>
</gene>
<feature type="transmembrane region" description="Helical" evidence="1">
    <location>
        <begin position="43"/>
        <end position="62"/>
    </location>
</feature>
<protein>
    <recommendedName>
        <fullName evidence="4">DUF4179 domain-containing protein</fullName>
    </recommendedName>
</protein>
<organism evidence="2 3">
    <name type="scientific">Sporanaerobacter acetigenes DSM 13106</name>
    <dbReference type="NCBI Taxonomy" id="1123281"/>
    <lineage>
        <taxon>Bacteria</taxon>
        <taxon>Bacillati</taxon>
        <taxon>Bacillota</taxon>
        <taxon>Tissierellia</taxon>
        <taxon>Tissierellales</taxon>
        <taxon>Sporanaerobacteraceae</taxon>
        <taxon>Sporanaerobacter</taxon>
    </lineage>
</organism>
<evidence type="ECO:0000256" key="1">
    <source>
        <dbReference type="SAM" id="Phobius"/>
    </source>
</evidence>
<dbReference type="EMBL" id="FQXR01000016">
    <property type="protein sequence ID" value="SHI15948.1"/>
    <property type="molecule type" value="Genomic_DNA"/>
</dbReference>
<proteinExistence type="predicted"/>
<evidence type="ECO:0000313" key="2">
    <source>
        <dbReference type="EMBL" id="SHI15948.1"/>
    </source>
</evidence>
<reference evidence="2 3" key="1">
    <citation type="submission" date="2016-11" db="EMBL/GenBank/DDBJ databases">
        <authorList>
            <person name="Jaros S."/>
            <person name="Januszkiewicz K."/>
            <person name="Wedrychowicz H."/>
        </authorList>
    </citation>
    <scope>NUCLEOTIDE SEQUENCE [LARGE SCALE GENOMIC DNA]</scope>
    <source>
        <strain evidence="2 3">DSM 13106</strain>
    </source>
</reference>